<feature type="compositionally biased region" description="Low complexity" evidence="1">
    <location>
        <begin position="261"/>
        <end position="271"/>
    </location>
</feature>
<name>A0A1Q9DFD2_SYMMI</name>
<protein>
    <submittedName>
        <fullName evidence="2">U-box domain-containing protein 12</fullName>
    </submittedName>
</protein>
<dbReference type="Proteomes" id="UP000186817">
    <property type="component" value="Unassembled WGS sequence"/>
</dbReference>
<dbReference type="PANTHER" id="PTHR23315">
    <property type="entry name" value="U BOX DOMAIN-CONTAINING"/>
    <property type="match status" value="1"/>
</dbReference>
<dbReference type="EMBL" id="LSRX01000566">
    <property type="protein sequence ID" value="OLP93839.1"/>
    <property type="molecule type" value="Genomic_DNA"/>
</dbReference>
<dbReference type="InterPro" id="IPR000225">
    <property type="entry name" value="Armadillo"/>
</dbReference>
<dbReference type="Pfam" id="PF00514">
    <property type="entry name" value="Arm"/>
    <property type="match status" value="1"/>
</dbReference>
<sequence length="589" mass="63809">MDFTPEMEREAKHLKGVLEKRRMEAQANGSLLDSEKTSARKVEAWQNKLRQEDAKRIGTQTRKQEFWDMAGQKKTRDHFEKMLAGKTVWLGREVQNLRQACLNFGAHAVTSELSAANVFLVDSLNPEKKAQWAATLQGGGHFQVSNHPADFSPLVSLMGSGPLSAACCCSAADPDGCVEQLRHGRAIDQQQAEELARRRWWIKVFGVDPCRPNLQRQTNHTTKDRASSDMSAPAASSAMAPPPSDSSDEERWGTWSPIRPAASTASSSTMSHVVPKTPPKVSAEPSTSPTDMPYIPEEPLGAVMQERVTELFGMQLAAQAAAGLASMARRKAEHPSKWMSEAVPLLVEAVAAGETMELREHAARALANLPMCEMSNAHCIVEAGGVPPLVHLLAVESYGCRAQAARAVGNLCVASQEAAKRAMRAGVVRPLLAALLTEESAVVINMDVLGDHGDDDESNHAALALANFSNADADCSEAVLQSAVAIPGLQRLALTEEAAVRAAGQMLGKCARRREVRRDEVEDAPALRQLLAHAAAAWDLAQKQGLRPHCSAGSICEPSDQLKKAEANSAAEEFRRQCMHFRRPRGSHC</sequence>
<dbReference type="Gene3D" id="1.25.10.10">
    <property type="entry name" value="Leucine-rich Repeat Variant"/>
    <property type="match status" value="1"/>
</dbReference>
<reference evidence="2 3" key="1">
    <citation type="submission" date="2016-02" db="EMBL/GenBank/DDBJ databases">
        <title>Genome analysis of coral dinoflagellate symbionts highlights evolutionary adaptations to a symbiotic lifestyle.</title>
        <authorList>
            <person name="Aranda M."/>
            <person name="Li Y."/>
            <person name="Liew Y.J."/>
            <person name="Baumgarten S."/>
            <person name="Simakov O."/>
            <person name="Wilson M."/>
            <person name="Piel J."/>
            <person name="Ashoor H."/>
            <person name="Bougouffa S."/>
            <person name="Bajic V.B."/>
            <person name="Ryu T."/>
            <person name="Ravasi T."/>
            <person name="Bayer T."/>
            <person name="Micklem G."/>
            <person name="Kim H."/>
            <person name="Bhak J."/>
            <person name="Lajeunesse T.C."/>
            <person name="Voolstra C.R."/>
        </authorList>
    </citation>
    <scope>NUCLEOTIDE SEQUENCE [LARGE SCALE GENOMIC DNA]</scope>
    <source>
        <strain evidence="2 3">CCMP2467</strain>
    </source>
</reference>
<evidence type="ECO:0000313" key="2">
    <source>
        <dbReference type="EMBL" id="OLP93839.1"/>
    </source>
</evidence>
<evidence type="ECO:0000256" key="1">
    <source>
        <dbReference type="SAM" id="MobiDB-lite"/>
    </source>
</evidence>
<gene>
    <name evidence="2" type="primary">PUB12</name>
    <name evidence="2" type="ORF">AK812_SmicGene24216</name>
</gene>
<dbReference type="InterPro" id="IPR011989">
    <property type="entry name" value="ARM-like"/>
</dbReference>
<organism evidence="2 3">
    <name type="scientific">Symbiodinium microadriaticum</name>
    <name type="common">Dinoflagellate</name>
    <name type="synonym">Zooxanthella microadriatica</name>
    <dbReference type="NCBI Taxonomy" id="2951"/>
    <lineage>
        <taxon>Eukaryota</taxon>
        <taxon>Sar</taxon>
        <taxon>Alveolata</taxon>
        <taxon>Dinophyceae</taxon>
        <taxon>Suessiales</taxon>
        <taxon>Symbiodiniaceae</taxon>
        <taxon>Symbiodinium</taxon>
    </lineage>
</organism>
<evidence type="ECO:0000313" key="3">
    <source>
        <dbReference type="Proteomes" id="UP000186817"/>
    </source>
</evidence>
<accession>A0A1Q9DFD2</accession>
<keyword evidence="3" id="KW-1185">Reference proteome</keyword>
<comment type="caution">
    <text evidence="2">The sequence shown here is derived from an EMBL/GenBank/DDBJ whole genome shotgun (WGS) entry which is preliminary data.</text>
</comment>
<dbReference type="InterPro" id="IPR016024">
    <property type="entry name" value="ARM-type_fold"/>
</dbReference>
<proteinExistence type="predicted"/>
<dbReference type="SUPFAM" id="SSF48371">
    <property type="entry name" value="ARM repeat"/>
    <property type="match status" value="1"/>
</dbReference>
<feature type="region of interest" description="Disordered" evidence="1">
    <location>
        <begin position="212"/>
        <end position="291"/>
    </location>
</feature>
<dbReference type="PANTHER" id="PTHR23315:SF253">
    <property type="entry name" value="U-BOX DOMAIN-CONTAINING PROTEIN 9"/>
    <property type="match status" value="1"/>
</dbReference>
<feature type="compositionally biased region" description="Low complexity" evidence="1">
    <location>
        <begin position="228"/>
        <end position="239"/>
    </location>
</feature>
<dbReference type="OrthoDB" id="439726at2759"/>
<dbReference type="SMART" id="SM00185">
    <property type="entry name" value="ARM"/>
    <property type="match status" value="2"/>
</dbReference>
<dbReference type="AlphaFoldDB" id="A0A1Q9DFD2"/>